<evidence type="ECO:0000313" key="2">
    <source>
        <dbReference type="EMBL" id="JAR88210.1"/>
    </source>
</evidence>
<reference evidence="2" key="1">
    <citation type="journal article" date="2018" name="PLoS Negl. Trop. Dis.">
        <title>Sialome diversity of ticks revealed by RNAseq of single tick salivary glands.</title>
        <authorList>
            <person name="Perner J."/>
            <person name="Kropackova S."/>
            <person name="Kopacek P."/>
            <person name="Ribeiro J.M."/>
        </authorList>
    </citation>
    <scope>NUCLEOTIDE SEQUENCE</scope>
    <source>
        <strain evidence="2">Siblings of single egg batch collected in Ceske Budejovice</strain>
        <tissue evidence="2">Salivary glands</tissue>
    </source>
</reference>
<keyword evidence="1" id="KW-0732">Signal</keyword>
<evidence type="ECO:0000256" key="1">
    <source>
        <dbReference type="SAM" id="SignalP"/>
    </source>
</evidence>
<evidence type="ECO:0008006" key="3">
    <source>
        <dbReference type="Google" id="ProtNLM"/>
    </source>
</evidence>
<accession>A0A147BBR0</accession>
<proteinExistence type="predicted"/>
<feature type="chain" id="PRO_5007541965" description="Secreted protein" evidence="1">
    <location>
        <begin position="22"/>
        <end position="124"/>
    </location>
</feature>
<feature type="signal peptide" evidence="1">
    <location>
        <begin position="1"/>
        <end position="21"/>
    </location>
</feature>
<organism evidence="2">
    <name type="scientific">Ixodes ricinus</name>
    <name type="common">Common tick</name>
    <name type="synonym">Acarus ricinus</name>
    <dbReference type="NCBI Taxonomy" id="34613"/>
    <lineage>
        <taxon>Eukaryota</taxon>
        <taxon>Metazoa</taxon>
        <taxon>Ecdysozoa</taxon>
        <taxon>Arthropoda</taxon>
        <taxon>Chelicerata</taxon>
        <taxon>Arachnida</taxon>
        <taxon>Acari</taxon>
        <taxon>Parasitiformes</taxon>
        <taxon>Ixodida</taxon>
        <taxon>Ixodoidea</taxon>
        <taxon>Ixodidae</taxon>
        <taxon>Ixodinae</taxon>
        <taxon>Ixodes</taxon>
    </lineage>
</organism>
<name>A0A147BBR0_IXORI</name>
<sequence>MRQTIGKLALTLVGWVKSTGCCSCWSFVVVHDHSPLLGLLDRGHLADVLGDHLVVNRPFSLFLHGRVKREAVSAIRNVIGSDNFVRVFPSDRLVLGYRAVGAQNFKSNDSMECSARKVVRHHDP</sequence>
<dbReference type="AlphaFoldDB" id="A0A147BBR0"/>
<dbReference type="EMBL" id="GEGO01007194">
    <property type="protein sequence ID" value="JAR88210.1"/>
    <property type="molecule type" value="Transcribed_RNA"/>
</dbReference>
<protein>
    <recommendedName>
        <fullName evidence="3">Secreted protein</fullName>
    </recommendedName>
</protein>